<dbReference type="Proteomes" id="UP000215902">
    <property type="component" value="Unassembled WGS sequence"/>
</dbReference>
<dbReference type="SMART" id="SM01003">
    <property type="entry name" value="AlaDh_PNT_N"/>
    <property type="match status" value="1"/>
</dbReference>
<reference evidence="3 4" key="1">
    <citation type="submission" date="2017-06" db="EMBL/GenBank/DDBJ databases">
        <title>A platform for efficient transgenesis in Macrostomum lignano, a flatworm model organism for stem cell research.</title>
        <authorList>
            <person name="Berezikov E."/>
        </authorList>
    </citation>
    <scope>NUCLEOTIDE SEQUENCE [LARGE SCALE GENOMIC DNA]</scope>
    <source>
        <strain evidence="3">DV1</strain>
        <tissue evidence="3">Whole organism</tissue>
    </source>
</reference>
<name>A0A267GYK0_9PLAT</name>
<dbReference type="EMBL" id="NIVC01000111">
    <property type="protein sequence ID" value="PAA90382.1"/>
    <property type="molecule type" value="Genomic_DNA"/>
</dbReference>
<feature type="domain" description="Alanine dehydrogenase/pyridine nucleotide transhydrogenase N-terminal" evidence="2">
    <location>
        <begin position="21"/>
        <end position="154"/>
    </location>
</feature>
<evidence type="ECO:0000313" key="3">
    <source>
        <dbReference type="EMBL" id="PAA90382.1"/>
    </source>
</evidence>
<dbReference type="GO" id="GO:0005737">
    <property type="term" value="C:cytoplasm"/>
    <property type="evidence" value="ECO:0007669"/>
    <property type="project" value="TreeGrafter"/>
</dbReference>
<dbReference type="OrthoDB" id="10059875at2759"/>
<protein>
    <recommendedName>
        <fullName evidence="2">Alanine dehydrogenase/pyridine nucleotide transhydrogenase N-terminal domain-containing protein</fullName>
    </recommendedName>
</protein>
<dbReference type="SUPFAM" id="SSF52283">
    <property type="entry name" value="Formate/glycerate dehydrogenase catalytic domain-like"/>
    <property type="match status" value="1"/>
</dbReference>
<feature type="non-terminal residue" evidence="3">
    <location>
        <position position="1"/>
    </location>
</feature>
<dbReference type="GO" id="GO:0019878">
    <property type="term" value="P:lysine biosynthetic process via aminoadipic acid"/>
    <property type="evidence" value="ECO:0007669"/>
    <property type="project" value="TreeGrafter"/>
</dbReference>
<proteinExistence type="predicted"/>
<evidence type="ECO:0000256" key="1">
    <source>
        <dbReference type="ARBA" id="ARBA00023002"/>
    </source>
</evidence>
<dbReference type="AlphaFoldDB" id="A0A267GYK0"/>
<dbReference type="Pfam" id="PF05222">
    <property type="entry name" value="AlaDh_PNT_N"/>
    <property type="match status" value="1"/>
</dbReference>
<dbReference type="PANTHER" id="PTHR11133:SF23">
    <property type="entry name" value="SACCHAROPINE DEHYDROGENASE [NAD(+), L-LYSINE-FORMING]"/>
    <property type="match status" value="1"/>
</dbReference>
<dbReference type="Gene3D" id="3.40.50.720">
    <property type="entry name" value="NAD(P)-binding Rossmann-like Domain"/>
    <property type="match status" value="2"/>
</dbReference>
<comment type="caution">
    <text evidence="3">The sequence shown here is derived from an EMBL/GenBank/DDBJ whole genome shotgun (WGS) entry which is preliminary data.</text>
</comment>
<organism evidence="3 4">
    <name type="scientific">Macrostomum lignano</name>
    <dbReference type="NCBI Taxonomy" id="282301"/>
    <lineage>
        <taxon>Eukaryota</taxon>
        <taxon>Metazoa</taxon>
        <taxon>Spiralia</taxon>
        <taxon>Lophotrochozoa</taxon>
        <taxon>Platyhelminthes</taxon>
        <taxon>Rhabditophora</taxon>
        <taxon>Macrostomorpha</taxon>
        <taxon>Macrostomida</taxon>
        <taxon>Macrostomidae</taxon>
        <taxon>Macrostomum</taxon>
    </lineage>
</organism>
<dbReference type="STRING" id="282301.A0A267GYK0"/>
<keyword evidence="1" id="KW-0560">Oxidoreductase</keyword>
<dbReference type="InterPro" id="IPR051168">
    <property type="entry name" value="AASS"/>
</dbReference>
<gene>
    <name evidence="3" type="ORF">BOX15_Mlig019856g1</name>
</gene>
<evidence type="ECO:0000313" key="4">
    <source>
        <dbReference type="Proteomes" id="UP000215902"/>
    </source>
</evidence>
<accession>A0A267GYK0</accession>
<dbReference type="CDD" id="cd05199">
    <property type="entry name" value="SDH_like"/>
    <property type="match status" value="1"/>
</dbReference>
<dbReference type="GO" id="GO:0004753">
    <property type="term" value="F:saccharopine dehydrogenase activity"/>
    <property type="evidence" value="ECO:0007669"/>
    <property type="project" value="TreeGrafter"/>
</dbReference>
<keyword evidence="4" id="KW-1185">Reference proteome</keyword>
<sequence length="439" mass="48926">FPLKLTSKNMTNNKPKPFTIGVLRETMVPNETRTPLTPNQCAKILAQYGDKVAIVVEKYPFRCYSDKEYEDLGIKLVDKAENADLLLGVKAASIESLKDNSTYVMFSHTAKRQPHNRTLLRAILAKGIRLMDWEFMRDENKVRLIGFGRWAGIVGAHNTIAAWGKKTGRFDLFRLCKIADWEAAQKRYREELPIELLRGMRVVLTGSGRVGTGCREILDLLGFEKISPADLLARDWSSADHPPVYAQLPADHLFRLGPDNSWSPDYYANPTGYHSIAWPYMVKANILINGMYWDNRCGPLLTIEQMCQPEMAVRLIGDITCDIAPVASLPCTVRPTVVKDPVLTFDPELGRELQPGEPRSALAVDVMAVDNLPSELPRDASRDFGDMILNKVLPEFLQAAAADGNQRVSPVLEGATITEAGKLTSVFAYLSDFVNAAED</sequence>
<dbReference type="InterPro" id="IPR007886">
    <property type="entry name" value="AlaDH/PNT_N"/>
</dbReference>
<evidence type="ECO:0000259" key="2">
    <source>
        <dbReference type="SMART" id="SM01003"/>
    </source>
</evidence>
<dbReference type="PANTHER" id="PTHR11133">
    <property type="entry name" value="SACCHAROPINE DEHYDROGENASE"/>
    <property type="match status" value="1"/>
</dbReference>